<dbReference type="InterPro" id="IPR036250">
    <property type="entry name" value="AcylCo_DH-like_C"/>
</dbReference>
<evidence type="ECO:0000256" key="5">
    <source>
        <dbReference type="ARBA" id="ARBA00023002"/>
    </source>
</evidence>
<dbReference type="SUPFAM" id="SSF56645">
    <property type="entry name" value="Acyl-CoA dehydrogenase NM domain-like"/>
    <property type="match status" value="1"/>
</dbReference>
<feature type="domain" description="Acyl-CoA oxidase/dehydrogenase middle" evidence="8">
    <location>
        <begin position="130"/>
        <end position="224"/>
    </location>
</feature>
<dbReference type="AlphaFoldDB" id="A0A317FC64"/>
<evidence type="ECO:0000259" key="8">
    <source>
        <dbReference type="Pfam" id="PF02770"/>
    </source>
</evidence>
<dbReference type="Pfam" id="PF02771">
    <property type="entry name" value="Acyl-CoA_dh_N"/>
    <property type="match status" value="1"/>
</dbReference>
<dbReference type="InterPro" id="IPR046373">
    <property type="entry name" value="Acyl-CoA_Oxase/DH_mid-dom_sf"/>
</dbReference>
<dbReference type="Pfam" id="PF00441">
    <property type="entry name" value="Acyl-CoA_dh_1"/>
    <property type="match status" value="1"/>
</dbReference>
<evidence type="ECO:0000313" key="11">
    <source>
        <dbReference type="Proteomes" id="UP000245765"/>
    </source>
</evidence>
<keyword evidence="5 6" id="KW-0560">Oxidoreductase</keyword>
<evidence type="ECO:0000313" key="10">
    <source>
        <dbReference type="EMBL" id="PWS36425.1"/>
    </source>
</evidence>
<dbReference type="InterPro" id="IPR009100">
    <property type="entry name" value="AcylCoA_DH/oxidase_NM_dom_sf"/>
</dbReference>
<dbReference type="PANTHER" id="PTHR43292">
    <property type="entry name" value="ACYL-COA DEHYDROGENASE"/>
    <property type="match status" value="1"/>
</dbReference>
<evidence type="ECO:0000256" key="1">
    <source>
        <dbReference type="ARBA" id="ARBA00001974"/>
    </source>
</evidence>
<reference evidence="11" key="1">
    <citation type="submission" date="2018-05" db="EMBL/GenBank/DDBJ databases">
        <authorList>
            <person name="Du Z."/>
            <person name="Wang X."/>
        </authorList>
    </citation>
    <scope>NUCLEOTIDE SEQUENCE [LARGE SCALE GENOMIC DNA]</scope>
    <source>
        <strain evidence="11">CQN31</strain>
    </source>
</reference>
<keyword evidence="3 6" id="KW-0285">Flavoprotein</keyword>
<comment type="similarity">
    <text evidence="2 6">Belongs to the acyl-CoA dehydrogenase family.</text>
</comment>
<accession>A0A317FC64</accession>
<dbReference type="EMBL" id="QGNA01000003">
    <property type="protein sequence ID" value="PWS36425.1"/>
    <property type="molecule type" value="Genomic_DNA"/>
</dbReference>
<dbReference type="GO" id="GO:0050660">
    <property type="term" value="F:flavin adenine dinucleotide binding"/>
    <property type="evidence" value="ECO:0007669"/>
    <property type="project" value="InterPro"/>
</dbReference>
<proteinExistence type="inferred from homology"/>
<dbReference type="InterPro" id="IPR052161">
    <property type="entry name" value="Mycobact_Acyl-CoA_DH"/>
</dbReference>
<organism evidence="10 11">
    <name type="scientific">Falsiroseomonas bella</name>
    <dbReference type="NCBI Taxonomy" id="2184016"/>
    <lineage>
        <taxon>Bacteria</taxon>
        <taxon>Pseudomonadati</taxon>
        <taxon>Pseudomonadota</taxon>
        <taxon>Alphaproteobacteria</taxon>
        <taxon>Acetobacterales</taxon>
        <taxon>Roseomonadaceae</taxon>
        <taxon>Falsiroseomonas</taxon>
    </lineage>
</organism>
<dbReference type="Pfam" id="PF02770">
    <property type="entry name" value="Acyl-CoA_dh_M"/>
    <property type="match status" value="1"/>
</dbReference>
<gene>
    <name evidence="10" type="ORF">DFH01_14810</name>
</gene>
<dbReference type="Proteomes" id="UP000245765">
    <property type="component" value="Unassembled WGS sequence"/>
</dbReference>
<dbReference type="PANTHER" id="PTHR43292:SF3">
    <property type="entry name" value="ACYL-COA DEHYDROGENASE FADE29"/>
    <property type="match status" value="1"/>
</dbReference>
<dbReference type="Gene3D" id="1.10.540.10">
    <property type="entry name" value="Acyl-CoA dehydrogenase/oxidase, N-terminal domain"/>
    <property type="match status" value="1"/>
</dbReference>
<dbReference type="InterPro" id="IPR013786">
    <property type="entry name" value="AcylCoA_DH/ox_N"/>
</dbReference>
<keyword evidence="11" id="KW-1185">Reference proteome</keyword>
<dbReference type="GO" id="GO:0005886">
    <property type="term" value="C:plasma membrane"/>
    <property type="evidence" value="ECO:0007669"/>
    <property type="project" value="TreeGrafter"/>
</dbReference>
<dbReference type="OrthoDB" id="5510711at2"/>
<evidence type="ECO:0000256" key="2">
    <source>
        <dbReference type="ARBA" id="ARBA00009347"/>
    </source>
</evidence>
<evidence type="ECO:0000259" key="9">
    <source>
        <dbReference type="Pfam" id="PF02771"/>
    </source>
</evidence>
<protein>
    <submittedName>
        <fullName evidence="10">Acyl-CoA dehydrogenase</fullName>
    </submittedName>
</protein>
<comment type="caution">
    <text evidence="10">The sequence shown here is derived from an EMBL/GenBank/DDBJ whole genome shotgun (WGS) entry which is preliminary data.</text>
</comment>
<dbReference type="InterPro" id="IPR006091">
    <property type="entry name" value="Acyl-CoA_Oxase/DH_mid-dom"/>
</dbReference>
<dbReference type="InterPro" id="IPR037069">
    <property type="entry name" value="AcylCoA_DH/ox_N_sf"/>
</dbReference>
<keyword evidence="4 6" id="KW-0274">FAD</keyword>
<evidence type="ECO:0000256" key="6">
    <source>
        <dbReference type="RuleBase" id="RU362125"/>
    </source>
</evidence>
<dbReference type="InterPro" id="IPR009075">
    <property type="entry name" value="AcylCo_DH/oxidase_C"/>
</dbReference>
<name>A0A317FC64_9PROT</name>
<dbReference type="Gene3D" id="1.20.140.10">
    <property type="entry name" value="Butyryl-CoA Dehydrogenase, subunit A, domain 3"/>
    <property type="match status" value="1"/>
</dbReference>
<evidence type="ECO:0000259" key="7">
    <source>
        <dbReference type="Pfam" id="PF00441"/>
    </source>
</evidence>
<dbReference type="GO" id="GO:0016627">
    <property type="term" value="F:oxidoreductase activity, acting on the CH-CH group of donors"/>
    <property type="evidence" value="ECO:0007669"/>
    <property type="project" value="InterPro"/>
</dbReference>
<sequence length="387" mass="43260">MAEPAPLTLEDLDALDDAAFRAHVRGWIEANTPPELRFPRRRLHWRENRPWYLALSRRGWLAPAWPRAHGGMGLNATRQLIMIEEFERWGCPRISDMGVLMLGPLLLKHGSEAQKRRFLPRILSGEDIWAQGYSEPNAGSDLAALRLEAADAGDHWVLNGQKTWVTFANDANWIFVLARTDRGAKKQEGISFLLLPTDSPGLSIRPILNLDLHDEFCEVFFDDVRVPKDMLVGEVNRGWTYAKALLGFERVAIGSPRLSANGLAALMRLAQRMGRAEDPVFLDQYARFRLELADLKALYESFTAALRRGETLGPDVAILKIVQTELYQRITDAMLELAGGHAGLLDPMEDALHPAGQFLLARPTTIFGGSSEILRNTLARGLLDLPA</sequence>
<feature type="domain" description="Acyl-CoA dehydrogenase/oxidase N-terminal" evidence="9">
    <location>
        <begin position="18"/>
        <end position="126"/>
    </location>
</feature>
<evidence type="ECO:0000256" key="3">
    <source>
        <dbReference type="ARBA" id="ARBA00022630"/>
    </source>
</evidence>
<dbReference type="Gene3D" id="2.40.110.10">
    <property type="entry name" value="Butyryl-CoA Dehydrogenase, subunit A, domain 2"/>
    <property type="match status" value="1"/>
</dbReference>
<dbReference type="FunFam" id="2.40.110.10:FF:000011">
    <property type="entry name" value="Acyl-CoA dehydrogenase FadE34"/>
    <property type="match status" value="1"/>
</dbReference>
<comment type="cofactor">
    <cofactor evidence="1 6">
        <name>FAD</name>
        <dbReference type="ChEBI" id="CHEBI:57692"/>
    </cofactor>
</comment>
<dbReference type="SUPFAM" id="SSF47203">
    <property type="entry name" value="Acyl-CoA dehydrogenase C-terminal domain-like"/>
    <property type="match status" value="1"/>
</dbReference>
<dbReference type="RefSeq" id="WP_109871218.1">
    <property type="nucleotide sequence ID" value="NZ_QGNA01000003.1"/>
</dbReference>
<feature type="domain" description="Acyl-CoA dehydrogenase/oxidase C-terminal" evidence="7">
    <location>
        <begin position="236"/>
        <end position="383"/>
    </location>
</feature>
<evidence type="ECO:0000256" key="4">
    <source>
        <dbReference type="ARBA" id="ARBA00022827"/>
    </source>
</evidence>